<feature type="region of interest" description="Disordered" evidence="1">
    <location>
        <begin position="1"/>
        <end position="71"/>
    </location>
</feature>
<feature type="compositionally biased region" description="Low complexity" evidence="1">
    <location>
        <begin position="378"/>
        <end position="410"/>
    </location>
</feature>
<accession>A0A5C3F166</accession>
<name>A0A5C3F166_9BASI</name>
<keyword evidence="3" id="KW-1185">Reference proteome</keyword>
<feature type="region of interest" description="Disordered" evidence="1">
    <location>
        <begin position="336"/>
        <end position="437"/>
    </location>
</feature>
<feature type="region of interest" description="Disordered" evidence="1">
    <location>
        <begin position="289"/>
        <end position="324"/>
    </location>
</feature>
<dbReference type="EMBL" id="OOIP01000009">
    <property type="protein sequence ID" value="SPO38264.1"/>
    <property type="molecule type" value="Genomic_DNA"/>
</dbReference>
<organism evidence="2 3">
    <name type="scientific">Pseudozyma flocculosa</name>
    <dbReference type="NCBI Taxonomy" id="84751"/>
    <lineage>
        <taxon>Eukaryota</taxon>
        <taxon>Fungi</taxon>
        <taxon>Dikarya</taxon>
        <taxon>Basidiomycota</taxon>
        <taxon>Ustilaginomycotina</taxon>
        <taxon>Ustilaginomycetes</taxon>
        <taxon>Ustilaginales</taxon>
        <taxon>Ustilaginaceae</taxon>
        <taxon>Pseudozyma</taxon>
    </lineage>
</organism>
<gene>
    <name evidence="2" type="ORF">PSFLO_03741</name>
</gene>
<evidence type="ECO:0000256" key="1">
    <source>
        <dbReference type="SAM" id="MobiDB-lite"/>
    </source>
</evidence>
<evidence type="ECO:0000313" key="3">
    <source>
        <dbReference type="Proteomes" id="UP000323386"/>
    </source>
</evidence>
<feature type="region of interest" description="Disordered" evidence="1">
    <location>
        <begin position="107"/>
        <end position="126"/>
    </location>
</feature>
<feature type="region of interest" description="Disordered" evidence="1">
    <location>
        <begin position="191"/>
        <end position="210"/>
    </location>
</feature>
<feature type="compositionally biased region" description="Pro residues" evidence="1">
    <location>
        <begin position="10"/>
        <end position="23"/>
    </location>
</feature>
<dbReference type="AlphaFoldDB" id="A0A5C3F166"/>
<feature type="compositionally biased region" description="Low complexity" evidence="1">
    <location>
        <begin position="117"/>
        <end position="126"/>
    </location>
</feature>
<feature type="compositionally biased region" description="Pro residues" evidence="1">
    <location>
        <begin position="305"/>
        <end position="317"/>
    </location>
</feature>
<reference evidence="2 3" key="1">
    <citation type="submission" date="2018-03" db="EMBL/GenBank/DDBJ databases">
        <authorList>
            <person name="Guldener U."/>
        </authorList>
    </citation>
    <scope>NUCLEOTIDE SEQUENCE [LARGE SCALE GENOMIC DNA]</scope>
    <source>
        <strain evidence="2 3">DAOM196992</strain>
    </source>
</reference>
<dbReference type="Proteomes" id="UP000323386">
    <property type="component" value="Unassembled WGS sequence"/>
</dbReference>
<sequence>MAPPARVWSRPPPSRPLLAPSPLPGHWARGRRGVACSQEGRRQGAQQARSSRVGEEWKGGSRTGWLTAAPLGSFVRKPDAPALPRGGVRPSTAGQIARWAKRAAWTEPAPDVGHCPSTSSSPESESESEFGVVVVVVVAFVVVGDEPTKADLAVARNSPPVSGAQGAIAILRISPEAETGAATRELALGRANKQAQGRRSQEAEAKAGQRSFGIRPEKTARTHVQARQAAIAKSALPAALPSTKSALPVLWGRDAGEPAAVVTQQPSLLHSLARPHRTALRGAAGFVVDGASGDQRRPGTLGQPPIYPPSQAEPPPGGGAEDAATLINRPSGIFERRSAPSKAGHGRHRPSSAAMPSAEMFEAATQRGGAGLAWAGLPRPASPTTSTPPKQTSPRRTSGKAKQAASASQGFGRAENRNFARHQPKFTQRTRPGCVCT</sequence>
<evidence type="ECO:0000313" key="2">
    <source>
        <dbReference type="EMBL" id="SPO38264.1"/>
    </source>
</evidence>
<protein>
    <submittedName>
        <fullName evidence="2">Uncharacterized protein</fullName>
    </submittedName>
</protein>
<proteinExistence type="predicted"/>